<dbReference type="GeneTree" id="ENSGT00950000182905"/>
<dbReference type="PRINTS" id="PR00463">
    <property type="entry name" value="EP450I"/>
</dbReference>
<evidence type="ECO:0000256" key="5">
    <source>
        <dbReference type="ARBA" id="ARBA00023002"/>
    </source>
</evidence>
<evidence type="ECO:0000256" key="2">
    <source>
        <dbReference type="ARBA" id="ARBA00010617"/>
    </source>
</evidence>
<dbReference type="Gene3D" id="1.10.630.10">
    <property type="entry name" value="Cytochrome P450"/>
    <property type="match status" value="1"/>
</dbReference>
<evidence type="ECO:0000313" key="11">
    <source>
        <dbReference type="Proteomes" id="UP000314982"/>
    </source>
</evidence>
<dbReference type="InterPro" id="IPR017972">
    <property type="entry name" value="Cyt_P450_CS"/>
</dbReference>
<name>A0A4W5L5X1_9TELE</name>
<dbReference type="GO" id="GO:0071375">
    <property type="term" value="P:cellular response to peptide hormone stimulus"/>
    <property type="evidence" value="ECO:0007669"/>
    <property type="project" value="TreeGrafter"/>
</dbReference>
<comment type="similarity">
    <text evidence="2 9">Belongs to the cytochrome P450 family.</text>
</comment>
<dbReference type="SUPFAM" id="SSF48264">
    <property type="entry name" value="Cytochrome P450"/>
    <property type="match status" value="1"/>
</dbReference>
<evidence type="ECO:0000256" key="9">
    <source>
        <dbReference type="RuleBase" id="RU000461"/>
    </source>
</evidence>
<keyword evidence="7 9" id="KW-0503">Monooxygenase</keyword>
<dbReference type="InterPro" id="IPR050479">
    <property type="entry name" value="CYP11_CYP27_families"/>
</dbReference>
<dbReference type="InterPro" id="IPR002401">
    <property type="entry name" value="Cyt_P450_E_grp-I"/>
</dbReference>
<dbReference type="Pfam" id="PF00067">
    <property type="entry name" value="p450"/>
    <property type="match status" value="1"/>
</dbReference>
<proteinExistence type="inferred from homology"/>
<reference evidence="11" key="1">
    <citation type="submission" date="2018-06" db="EMBL/GenBank/DDBJ databases">
        <title>Genome assembly of Danube salmon.</title>
        <authorList>
            <person name="Macqueen D.J."/>
            <person name="Gundappa M.K."/>
        </authorList>
    </citation>
    <scope>NUCLEOTIDE SEQUENCE [LARGE SCALE GENOMIC DNA]</scope>
</reference>
<evidence type="ECO:0000256" key="3">
    <source>
        <dbReference type="ARBA" id="ARBA00022617"/>
    </source>
</evidence>
<dbReference type="InterPro" id="IPR036396">
    <property type="entry name" value="Cyt_P450_sf"/>
</dbReference>
<evidence type="ECO:0000256" key="7">
    <source>
        <dbReference type="ARBA" id="ARBA00023033"/>
    </source>
</evidence>
<dbReference type="GO" id="GO:0006700">
    <property type="term" value="P:C21-steroid hormone biosynthetic process"/>
    <property type="evidence" value="ECO:0007669"/>
    <property type="project" value="TreeGrafter"/>
</dbReference>
<dbReference type="GO" id="GO:0006704">
    <property type="term" value="P:glucocorticoid biosynthetic process"/>
    <property type="evidence" value="ECO:0007669"/>
    <property type="project" value="TreeGrafter"/>
</dbReference>
<evidence type="ECO:0000256" key="1">
    <source>
        <dbReference type="ARBA" id="ARBA00001971"/>
    </source>
</evidence>
<reference evidence="10" key="3">
    <citation type="submission" date="2025-09" db="UniProtKB">
        <authorList>
            <consortium name="Ensembl"/>
        </authorList>
    </citation>
    <scope>IDENTIFICATION</scope>
</reference>
<dbReference type="AlphaFoldDB" id="A0A4W5L5X1"/>
<dbReference type="Ensembl" id="ENSHHUT00000020317.1">
    <property type="protein sequence ID" value="ENSHHUP00000019595.1"/>
    <property type="gene ID" value="ENSHHUG00000012143.1"/>
</dbReference>
<evidence type="ECO:0000256" key="8">
    <source>
        <dbReference type="PIRSR" id="PIRSR602401-1"/>
    </source>
</evidence>
<comment type="cofactor">
    <cofactor evidence="1 8">
        <name>heme</name>
        <dbReference type="ChEBI" id="CHEBI:30413"/>
    </cofactor>
</comment>
<evidence type="ECO:0000256" key="6">
    <source>
        <dbReference type="ARBA" id="ARBA00023004"/>
    </source>
</evidence>
<keyword evidence="4 8" id="KW-0479">Metal-binding</keyword>
<dbReference type="PRINTS" id="PR00385">
    <property type="entry name" value="P450"/>
</dbReference>
<dbReference type="InterPro" id="IPR001128">
    <property type="entry name" value="Cyt_P450"/>
</dbReference>
<feature type="binding site" description="axial binding residue" evidence="8">
    <location>
        <position position="418"/>
    </location>
    <ligand>
        <name>heme</name>
        <dbReference type="ChEBI" id="CHEBI:30413"/>
    </ligand>
    <ligandPart>
        <name>Fe</name>
        <dbReference type="ChEBI" id="CHEBI:18248"/>
    </ligandPart>
</feature>
<dbReference type="GO" id="GO:0004497">
    <property type="term" value="F:monooxygenase activity"/>
    <property type="evidence" value="ECO:0007669"/>
    <property type="project" value="UniProtKB-KW"/>
</dbReference>
<keyword evidence="6 8" id="KW-0408">Iron</keyword>
<organism evidence="10 11">
    <name type="scientific">Hucho hucho</name>
    <name type="common">huchen</name>
    <dbReference type="NCBI Taxonomy" id="62062"/>
    <lineage>
        <taxon>Eukaryota</taxon>
        <taxon>Metazoa</taxon>
        <taxon>Chordata</taxon>
        <taxon>Craniata</taxon>
        <taxon>Vertebrata</taxon>
        <taxon>Euteleostomi</taxon>
        <taxon>Actinopterygii</taxon>
        <taxon>Neopterygii</taxon>
        <taxon>Teleostei</taxon>
        <taxon>Protacanthopterygii</taxon>
        <taxon>Salmoniformes</taxon>
        <taxon>Salmonidae</taxon>
        <taxon>Salmoninae</taxon>
        <taxon>Hucho</taxon>
    </lineage>
</organism>
<dbReference type="GO" id="GO:0005743">
    <property type="term" value="C:mitochondrial inner membrane"/>
    <property type="evidence" value="ECO:0007669"/>
    <property type="project" value="TreeGrafter"/>
</dbReference>
<accession>A0A4W5L5X1</accession>
<dbReference type="GO" id="GO:0008203">
    <property type="term" value="P:cholesterol metabolic process"/>
    <property type="evidence" value="ECO:0007669"/>
    <property type="project" value="TreeGrafter"/>
</dbReference>
<evidence type="ECO:0000256" key="4">
    <source>
        <dbReference type="ARBA" id="ARBA00022723"/>
    </source>
</evidence>
<dbReference type="Proteomes" id="UP000314982">
    <property type="component" value="Unassembled WGS sequence"/>
</dbReference>
<dbReference type="PANTHER" id="PTHR24279:SF125">
    <property type="entry name" value="CYTOCHROME P450 FAMILY 24 SUBFAMILY A MEMBER 1"/>
    <property type="match status" value="1"/>
</dbReference>
<dbReference type="GO" id="GO:0005506">
    <property type="term" value="F:iron ion binding"/>
    <property type="evidence" value="ECO:0007669"/>
    <property type="project" value="InterPro"/>
</dbReference>
<dbReference type="PANTHER" id="PTHR24279">
    <property type="entry name" value="CYTOCHROME P450"/>
    <property type="match status" value="1"/>
</dbReference>
<reference evidence="10" key="2">
    <citation type="submission" date="2025-08" db="UniProtKB">
        <authorList>
            <consortium name="Ensembl"/>
        </authorList>
    </citation>
    <scope>IDENTIFICATION</scope>
</reference>
<protein>
    <submittedName>
        <fullName evidence="10">Cytochrome P450, family 24, subfamily A, polypeptide 1</fullName>
    </submittedName>
</protein>
<dbReference type="GO" id="GO:0016705">
    <property type="term" value="F:oxidoreductase activity, acting on paired donors, with incorporation or reduction of molecular oxygen"/>
    <property type="evidence" value="ECO:0007669"/>
    <property type="project" value="InterPro"/>
</dbReference>
<dbReference type="GO" id="GO:0034650">
    <property type="term" value="P:cortisol metabolic process"/>
    <property type="evidence" value="ECO:0007669"/>
    <property type="project" value="TreeGrafter"/>
</dbReference>
<keyword evidence="11" id="KW-1185">Reference proteome</keyword>
<dbReference type="PROSITE" id="PS00086">
    <property type="entry name" value="CYTOCHROME_P450"/>
    <property type="match status" value="1"/>
</dbReference>
<evidence type="ECO:0000313" key="10">
    <source>
        <dbReference type="Ensembl" id="ENSHHUP00000019595.1"/>
    </source>
</evidence>
<keyword evidence="3 8" id="KW-0349">Heme</keyword>
<keyword evidence="5 9" id="KW-0560">Oxidoreductase</keyword>
<dbReference type="GO" id="GO:0020037">
    <property type="term" value="F:heme binding"/>
    <property type="evidence" value="ECO:0007669"/>
    <property type="project" value="InterPro"/>
</dbReference>
<sequence length="470" mass="53543">MRAQIQKVPQIVELLKKNTVGLQHFKPTSSVCVLDPKDAAVPAPCRQSLPSQTQSLYSIPGPTNWPLFGSLIELLRKGGLQRQHDALIDYHKKFGKIFRMKLGSFESVHIGAPCLLEALYRKESVYPQRLEIKPWKAYRDFRDEAYGLLILEGKDWQRVRSAFQQKLMKPTEVAKLDGKINQVCKINSLFQFPICLVLYDKRFGLLHDNVNEEAMTFIMSIKTVSVPVRLFLLSLAKVYIDKKIKRHAEVTGPSDDFLYDIYRHSHLSKKELYAAITELQIGGVETTANSLLWAIFNLSRNPCAQGKLLQEIREVLPANQTPSAEHLQRMPYLKACLKESMRLSPSVPFTSRTLDKDTVLGDYSIPKGTVLMINSHALGANEEYFEHSSLFMPERWLRESCTINPFAHVPFGIGKRMCIGRRLAELQLQLALCWVVRDYEVVATDVEPVDAIHSGLLVPNRELPVAFIRR</sequence>